<dbReference type="Gene3D" id="3.60.21.10">
    <property type="match status" value="1"/>
</dbReference>
<evidence type="ECO:0000256" key="5">
    <source>
        <dbReference type="ARBA" id="ARBA00022741"/>
    </source>
</evidence>
<dbReference type="SUPFAM" id="SSF56300">
    <property type="entry name" value="Metallo-dependent phosphatases"/>
    <property type="match status" value="1"/>
</dbReference>
<dbReference type="Gene3D" id="3.90.780.10">
    <property type="entry name" value="5'-Nucleotidase, C-terminal domain"/>
    <property type="match status" value="1"/>
</dbReference>
<name>U5EW72_9DIPT</name>
<dbReference type="PANTHER" id="PTHR11575:SF32">
    <property type="entry name" value="APYRASE-LIKE PROTEIN"/>
    <property type="match status" value="1"/>
</dbReference>
<dbReference type="FunFam" id="3.90.780.10:FF:000001">
    <property type="entry name" value="NT5E isoform 3"/>
    <property type="match status" value="1"/>
</dbReference>
<dbReference type="PRINTS" id="PR01607">
    <property type="entry name" value="APYRASEFAMLY"/>
</dbReference>
<protein>
    <recommendedName>
        <fullName evidence="8">Apyrase</fullName>
    </recommendedName>
</protein>
<dbReference type="InterPro" id="IPR036907">
    <property type="entry name" value="5'-Nucleotdase_C_sf"/>
</dbReference>
<dbReference type="InterPro" id="IPR006179">
    <property type="entry name" value="5_nucleotidase/apyrase"/>
</dbReference>
<keyword evidence="6 9" id="KW-0378">Hydrolase</keyword>
<evidence type="ECO:0000256" key="2">
    <source>
        <dbReference type="ARBA" id="ARBA00006654"/>
    </source>
</evidence>
<dbReference type="Pfam" id="PF02872">
    <property type="entry name" value="5_nucleotid_C"/>
    <property type="match status" value="1"/>
</dbReference>
<dbReference type="GO" id="GO:0008253">
    <property type="term" value="F:5'-nucleotidase activity"/>
    <property type="evidence" value="ECO:0007669"/>
    <property type="project" value="TreeGrafter"/>
</dbReference>
<dbReference type="FunFam" id="3.60.21.10:FF:000020">
    <property type="entry name" value="NT5E isoform 4"/>
    <property type="match status" value="1"/>
</dbReference>
<dbReference type="PANTHER" id="PTHR11575">
    <property type="entry name" value="5'-NUCLEOTIDASE-RELATED"/>
    <property type="match status" value="1"/>
</dbReference>
<evidence type="ECO:0000256" key="4">
    <source>
        <dbReference type="ARBA" id="ARBA00022729"/>
    </source>
</evidence>
<dbReference type="InterPro" id="IPR029052">
    <property type="entry name" value="Metallo-depent_PP-like"/>
</dbReference>
<evidence type="ECO:0000259" key="11">
    <source>
        <dbReference type="Pfam" id="PF02872"/>
    </source>
</evidence>
<dbReference type="AlphaFoldDB" id="U5EW72"/>
<keyword evidence="4 9" id="KW-0732">Signal</keyword>
<evidence type="ECO:0000259" key="10">
    <source>
        <dbReference type="Pfam" id="PF00149"/>
    </source>
</evidence>
<keyword evidence="5 9" id="KW-0547">Nucleotide-binding</keyword>
<dbReference type="EMBL" id="GANO01000692">
    <property type="protein sequence ID" value="JAB59179.1"/>
    <property type="molecule type" value="mRNA"/>
</dbReference>
<organism evidence="12">
    <name type="scientific">Corethrella appendiculata</name>
    <dbReference type="NCBI Taxonomy" id="1370023"/>
    <lineage>
        <taxon>Eukaryota</taxon>
        <taxon>Metazoa</taxon>
        <taxon>Ecdysozoa</taxon>
        <taxon>Arthropoda</taxon>
        <taxon>Hexapoda</taxon>
        <taxon>Insecta</taxon>
        <taxon>Pterygota</taxon>
        <taxon>Neoptera</taxon>
        <taxon>Endopterygota</taxon>
        <taxon>Diptera</taxon>
        <taxon>Nematocera</taxon>
        <taxon>Culicoidea</taxon>
        <taxon>Chaoboridae</taxon>
        <taxon>Corethrella</taxon>
    </lineage>
</organism>
<dbReference type="GO" id="GO:0000166">
    <property type="term" value="F:nucleotide binding"/>
    <property type="evidence" value="ECO:0007669"/>
    <property type="project" value="UniProtKB-KW"/>
</dbReference>
<evidence type="ECO:0000256" key="1">
    <source>
        <dbReference type="ARBA" id="ARBA00001968"/>
    </source>
</evidence>
<keyword evidence="3" id="KW-0479">Metal-binding</keyword>
<dbReference type="GO" id="GO:0006196">
    <property type="term" value="P:AMP catabolic process"/>
    <property type="evidence" value="ECO:0007669"/>
    <property type="project" value="TreeGrafter"/>
</dbReference>
<evidence type="ECO:0000256" key="6">
    <source>
        <dbReference type="ARBA" id="ARBA00022801"/>
    </source>
</evidence>
<proteinExistence type="evidence at transcript level"/>
<feature type="domain" description="Calcineurin-like phosphoesterase" evidence="10">
    <location>
        <begin position="41"/>
        <end position="258"/>
    </location>
</feature>
<evidence type="ECO:0000256" key="9">
    <source>
        <dbReference type="RuleBase" id="RU362119"/>
    </source>
</evidence>
<dbReference type="InterPro" id="IPR008334">
    <property type="entry name" value="5'-Nucleotdase_C"/>
</dbReference>
<evidence type="ECO:0000256" key="3">
    <source>
        <dbReference type="ARBA" id="ARBA00022723"/>
    </source>
</evidence>
<feature type="domain" description="5'-Nucleotidase C-terminal" evidence="11">
    <location>
        <begin position="352"/>
        <end position="519"/>
    </location>
</feature>
<dbReference type="SUPFAM" id="SSF55816">
    <property type="entry name" value="5'-nucleotidase (syn. UDP-sugar hydrolase), C-terminal domain"/>
    <property type="match status" value="1"/>
</dbReference>
<comment type="cofactor">
    <cofactor evidence="1">
        <name>a divalent metal cation</name>
        <dbReference type="ChEBI" id="CHEBI:60240"/>
    </cofactor>
</comment>
<feature type="signal peptide" evidence="9">
    <location>
        <begin position="1"/>
        <end position="22"/>
    </location>
</feature>
<dbReference type="InterPro" id="IPR004843">
    <property type="entry name" value="Calcineurin-like_PHP"/>
</dbReference>
<feature type="chain" id="PRO_5005147723" description="Apyrase" evidence="9">
    <location>
        <begin position="23"/>
        <end position="557"/>
    </location>
</feature>
<dbReference type="GO" id="GO:0046872">
    <property type="term" value="F:metal ion binding"/>
    <property type="evidence" value="ECO:0007669"/>
    <property type="project" value="UniProtKB-KW"/>
</dbReference>
<sequence>MNNQILFIFILIILSCNEGVCSIIESNFNENLINFNTFPLSIIHLNDFHARYEETNLLSSKCKNDVGEECIGGYARVVTAVKKLLKDKKDKNPIYLNAGDNFQGTFWYTLLKWNVTSYFLNLLSADAMTLGNHEFDHGIEGVVPFLETIKSPIVVANIDDRFEPTFQNKYLKSTVIEKGGRKIGIVGVIHQKTNELSMTEKLLFLDEVQSVKEEADKLKNSGVDIVIVLSHCGLEVDRKIGKNAGENIDIIVGGHSHTFLFNGSNIPGPDIPADLYPVVVKQNSGHIVLIVQASAYTKYLGDITVYFNGKNEIIDWIGNPIYLDSSIPNDPDILRELEPWRDEIDKIGNRIVGKTKVLLSNDCRLDECNLGTFVTDAFLDYYIDKRDNSNEWTYASISITNAGGIRTGLEIGNLVYDDLVTSIPFENTIDAFELQGKYLLEALEYSGREYGKANFLQFTGLKVTYNVSKSFNENRVVSVDVLCRRCRVPRYEKLNLTEIYRLIVPNWIGGGGNNFTMFGNFRTNIKKGPLDIELFARYVAKMSPITKGTDGRIKIIY</sequence>
<comment type="similarity">
    <text evidence="2 9">Belongs to the 5'-nucleotidase family.</text>
</comment>
<keyword evidence="7" id="KW-0325">Glycoprotein</keyword>
<evidence type="ECO:0000313" key="12">
    <source>
        <dbReference type="EMBL" id="JAB59179.1"/>
    </source>
</evidence>
<dbReference type="GO" id="GO:0005886">
    <property type="term" value="C:plasma membrane"/>
    <property type="evidence" value="ECO:0007669"/>
    <property type="project" value="TreeGrafter"/>
</dbReference>
<reference evidence="12" key="1">
    <citation type="journal article" date="2014" name="Insect Biochem. Mol. Biol.">
        <title>An insight into the sialome of the frog biting fly, Corethrella appendiculata.</title>
        <authorList>
            <person name="Ribeiro J.M.C."/>
            <person name="Chagas A.C."/>
            <person name="Pham V.M."/>
            <person name="Lounibos L.P."/>
            <person name="Calvo E."/>
        </authorList>
    </citation>
    <scope>NUCLEOTIDE SEQUENCE</scope>
    <source>
        <tissue evidence="12">Salivary glands</tissue>
    </source>
</reference>
<dbReference type="CDD" id="cd07409">
    <property type="entry name" value="MPP_CD73_N"/>
    <property type="match status" value="1"/>
</dbReference>
<accession>U5EW72</accession>
<dbReference type="Pfam" id="PF00149">
    <property type="entry name" value="Metallophos"/>
    <property type="match status" value="1"/>
</dbReference>
<evidence type="ECO:0000256" key="7">
    <source>
        <dbReference type="ARBA" id="ARBA00023180"/>
    </source>
</evidence>
<evidence type="ECO:0000256" key="8">
    <source>
        <dbReference type="ARBA" id="ARBA00074431"/>
    </source>
</evidence>